<dbReference type="SUPFAM" id="SSF111126">
    <property type="entry name" value="Ligand-binding domain in the NO signalling and Golgi transport"/>
    <property type="match status" value="1"/>
</dbReference>
<accession>A0A0V8JJ45</accession>
<dbReference type="Pfam" id="PF10702">
    <property type="entry name" value="DUF2507"/>
    <property type="match status" value="1"/>
</dbReference>
<dbReference type="Gene3D" id="3.30.1380.20">
    <property type="entry name" value="Trafficking protein particle complex subunit 3"/>
    <property type="match status" value="1"/>
</dbReference>
<dbReference type="Proteomes" id="UP000053681">
    <property type="component" value="Unassembled WGS sequence"/>
</dbReference>
<evidence type="ECO:0008006" key="4">
    <source>
        <dbReference type="Google" id="ProtNLM"/>
    </source>
</evidence>
<dbReference type="InterPro" id="IPR019642">
    <property type="entry name" value="DUF2507"/>
</dbReference>
<dbReference type="EMBL" id="LNQP01000055">
    <property type="protein sequence ID" value="KSU87061.1"/>
    <property type="molecule type" value="Genomic_DNA"/>
</dbReference>
<feature type="region of interest" description="Disordered" evidence="1">
    <location>
        <begin position="1"/>
        <end position="27"/>
    </location>
</feature>
<dbReference type="RefSeq" id="WP_025907847.1">
    <property type="nucleotide sequence ID" value="NZ_KQ758670.1"/>
</dbReference>
<dbReference type="AlphaFoldDB" id="A0A0V8JJ45"/>
<keyword evidence="3" id="KW-1185">Reference proteome</keyword>
<evidence type="ECO:0000256" key="1">
    <source>
        <dbReference type="SAM" id="MobiDB-lite"/>
    </source>
</evidence>
<gene>
    <name evidence="2" type="ORF">AS180_15205</name>
</gene>
<organism evidence="2 3">
    <name type="scientific">Priestia veravalensis</name>
    <dbReference type="NCBI Taxonomy" id="1414648"/>
    <lineage>
        <taxon>Bacteria</taxon>
        <taxon>Bacillati</taxon>
        <taxon>Bacillota</taxon>
        <taxon>Bacilli</taxon>
        <taxon>Bacillales</taxon>
        <taxon>Bacillaceae</taxon>
        <taxon>Priestia</taxon>
    </lineage>
</organism>
<feature type="compositionally biased region" description="Polar residues" evidence="1">
    <location>
        <begin position="1"/>
        <end position="12"/>
    </location>
</feature>
<proteinExistence type="predicted"/>
<protein>
    <recommendedName>
        <fullName evidence="4">DUF2507 domain-containing protein</fullName>
    </recommendedName>
</protein>
<reference evidence="2 3" key="1">
    <citation type="submission" date="2015-11" db="EMBL/GenBank/DDBJ databases">
        <title>Bacillus caseinolyticus sp nov.</title>
        <authorList>
            <person name="Dastager S.G."/>
            <person name="Mawlankar R."/>
        </authorList>
    </citation>
    <scope>NUCLEOTIDE SEQUENCE [LARGE SCALE GENOMIC DNA]</scope>
    <source>
        <strain evidence="2 3">SGD-V-76</strain>
    </source>
</reference>
<evidence type="ECO:0000313" key="2">
    <source>
        <dbReference type="EMBL" id="KSU87061.1"/>
    </source>
</evidence>
<evidence type="ECO:0000313" key="3">
    <source>
        <dbReference type="Proteomes" id="UP000053681"/>
    </source>
</evidence>
<name>A0A0V8JJ45_9BACI</name>
<comment type="caution">
    <text evidence="2">The sequence shown here is derived from an EMBL/GenBank/DDBJ whole genome shotgun (WGS) entry which is preliminary data.</text>
</comment>
<dbReference type="InterPro" id="IPR024096">
    <property type="entry name" value="NO_sig/Golgi_transp_ligand-bd"/>
</dbReference>
<sequence>MSNQQTETQQEIVESEEINQTDTPQAPTTPYFGYSLLRDVLIPELLSNDTNEISYWAGKRLARKFPLSSIEEISGFFVKAGWGQLTILKTEKYNIEMELTGEVVKRRFTEYPNSSFHLEAGFVAEQVQQLKNRLTETYLTNKEKADKVLFSVQWDKKDIITPETRTERYKK</sequence>